<dbReference type="Pfam" id="PF00248">
    <property type="entry name" value="Aldo_ket_red"/>
    <property type="match status" value="1"/>
</dbReference>
<dbReference type="EMBL" id="LECW02000024">
    <property type="protein sequence ID" value="KRT92990.1"/>
    <property type="molecule type" value="Genomic_DNA"/>
</dbReference>
<evidence type="ECO:0000313" key="3">
    <source>
        <dbReference type="EMBL" id="KRT92990.1"/>
    </source>
</evidence>
<evidence type="ECO:0000313" key="4">
    <source>
        <dbReference type="EMBL" id="MEC0486621.1"/>
    </source>
</evidence>
<reference evidence="4 6" key="3">
    <citation type="submission" date="2023-03" db="EMBL/GenBank/DDBJ databases">
        <title>Agriculturally important microbes genome sequencing.</title>
        <authorList>
            <person name="Dunlap C."/>
        </authorList>
    </citation>
    <scope>NUCLEOTIDE SEQUENCE [LARGE SCALE GENOMIC DNA]</scope>
    <source>
        <strain evidence="4 6">CBP-3203</strain>
    </source>
</reference>
<dbReference type="CDD" id="cd19076">
    <property type="entry name" value="AKR_AKR13A_13D"/>
    <property type="match status" value="1"/>
</dbReference>
<name>A0A0T6BN32_9BACI</name>
<gene>
    <name evidence="3" type="ORF">AB447_220900</name>
    <name evidence="4" type="ORF">P8828_17720</name>
</gene>
<dbReference type="RefSeq" id="WP_048353825.1">
    <property type="nucleotide sequence ID" value="NZ_CP023481.1"/>
</dbReference>
<sequence length="314" mass="35000">MKRRKLGRLEVSAIGLGCMSMSEFYGEQDVSESISAIHHALDSGVNFFDTADIYGMGENEKLLGKALNKRRSEAIVATKFGVVRDPQGNTVGLNGRPEYVKKCIDESLQRLEMDYVDLYYQHIPDPAVPIEETVGAMSELVKEGKVRFLGLSNAGADLLIRANKVHQITALQSEYSLWNREIETVLPQARELGIGIVAYSPLGNGFLTGKLKQYGDFSAGDIRRHFTRFQEKTFHQNLQLVTELKRIAKDKKATPSQIALAWVLAQGSDIVPIPGTKRKKYLKENSGADAVILTQKDLEKINQIAKPFFVKSEL</sequence>
<dbReference type="InterPro" id="IPR023210">
    <property type="entry name" value="NADP_OxRdtase_dom"/>
</dbReference>
<dbReference type="GO" id="GO:0005737">
    <property type="term" value="C:cytoplasm"/>
    <property type="evidence" value="ECO:0007669"/>
    <property type="project" value="TreeGrafter"/>
</dbReference>
<dbReference type="Gene3D" id="3.20.20.100">
    <property type="entry name" value="NADP-dependent oxidoreductase domain"/>
    <property type="match status" value="1"/>
</dbReference>
<evidence type="ECO:0000256" key="1">
    <source>
        <dbReference type="ARBA" id="ARBA00023002"/>
    </source>
</evidence>
<dbReference type="PANTHER" id="PTHR43625">
    <property type="entry name" value="AFLATOXIN B1 ALDEHYDE REDUCTASE"/>
    <property type="match status" value="1"/>
</dbReference>
<evidence type="ECO:0000313" key="5">
    <source>
        <dbReference type="Proteomes" id="UP000036168"/>
    </source>
</evidence>
<dbReference type="InterPro" id="IPR020471">
    <property type="entry name" value="AKR"/>
</dbReference>
<dbReference type="EMBL" id="JARRTL010000019">
    <property type="protein sequence ID" value="MEC0486621.1"/>
    <property type="molecule type" value="Genomic_DNA"/>
</dbReference>
<protein>
    <submittedName>
        <fullName evidence="3">Aldo/keto reductase</fullName>
        <ecNumber evidence="4">1.1.1.-</ecNumber>
    </submittedName>
</protein>
<dbReference type="InterPro" id="IPR036812">
    <property type="entry name" value="NAD(P)_OxRdtase_dom_sf"/>
</dbReference>
<comment type="caution">
    <text evidence="3">The sequence shown here is derived from an EMBL/GenBank/DDBJ whole genome shotgun (WGS) entry which is preliminary data.</text>
</comment>
<dbReference type="SUPFAM" id="SSF51430">
    <property type="entry name" value="NAD(P)-linked oxidoreductase"/>
    <property type="match status" value="1"/>
</dbReference>
<keyword evidence="6" id="KW-1185">Reference proteome</keyword>
<dbReference type="AlphaFoldDB" id="A0A0T6BN32"/>
<dbReference type="GO" id="GO:0016491">
    <property type="term" value="F:oxidoreductase activity"/>
    <property type="evidence" value="ECO:0007669"/>
    <property type="project" value="UniProtKB-KW"/>
</dbReference>
<dbReference type="EC" id="1.1.1.-" evidence="4"/>
<evidence type="ECO:0000313" key="6">
    <source>
        <dbReference type="Proteomes" id="UP001341297"/>
    </source>
</evidence>
<feature type="domain" description="NADP-dependent oxidoreductase" evidence="2">
    <location>
        <begin position="13"/>
        <end position="305"/>
    </location>
</feature>
<reference evidence="3 5" key="1">
    <citation type="journal article" date="2015" name="Int. J. Syst. Evol. Microbiol.">
        <title>Bacillus glycinifermentans sp. nov., isolated from fermented soybean paste.</title>
        <authorList>
            <person name="Kim S.J."/>
            <person name="Dunlap C.A."/>
            <person name="Kwon S.W."/>
            <person name="Rooney A.P."/>
        </authorList>
    </citation>
    <scope>NUCLEOTIDE SEQUENCE [LARGE SCALE GENOMIC DNA]</scope>
    <source>
        <strain evidence="3 5">GO-13</strain>
    </source>
</reference>
<proteinExistence type="predicted"/>
<accession>A0A0T6BN32</accession>
<evidence type="ECO:0000259" key="2">
    <source>
        <dbReference type="Pfam" id="PF00248"/>
    </source>
</evidence>
<reference evidence="3" key="2">
    <citation type="submission" date="2015-10" db="EMBL/GenBank/DDBJ databases">
        <authorList>
            <person name="Gilbert D.G."/>
        </authorList>
    </citation>
    <scope>NUCLEOTIDE SEQUENCE</scope>
    <source>
        <strain evidence="3">GO-13</strain>
    </source>
</reference>
<dbReference type="PANTHER" id="PTHR43625:SF40">
    <property type="entry name" value="ALDO-KETO REDUCTASE YAKC [NADP(+)]"/>
    <property type="match status" value="1"/>
</dbReference>
<dbReference type="PRINTS" id="PR00069">
    <property type="entry name" value="ALDKETRDTASE"/>
</dbReference>
<dbReference type="Proteomes" id="UP000036168">
    <property type="component" value="Unassembled WGS sequence"/>
</dbReference>
<dbReference type="InterPro" id="IPR050791">
    <property type="entry name" value="Aldo-Keto_reductase"/>
</dbReference>
<organism evidence="3 5">
    <name type="scientific">Bacillus glycinifermentans</name>
    <dbReference type="NCBI Taxonomy" id="1664069"/>
    <lineage>
        <taxon>Bacteria</taxon>
        <taxon>Bacillati</taxon>
        <taxon>Bacillota</taxon>
        <taxon>Bacilli</taxon>
        <taxon>Bacillales</taxon>
        <taxon>Bacillaceae</taxon>
        <taxon>Bacillus</taxon>
    </lineage>
</organism>
<keyword evidence="1 4" id="KW-0560">Oxidoreductase</keyword>
<dbReference type="OrthoDB" id="9773828at2"/>
<dbReference type="Proteomes" id="UP001341297">
    <property type="component" value="Unassembled WGS sequence"/>
</dbReference>